<sequence length="314" mass="36739">MRKIMLVFMIGCLLCACSGTKEKEKEKMVLPVIETITELEDRKPQDPVIISDDLFQKHQKSLSTLLQDQLFFVVGKYDYDTLKEEGMLVADWYDINLKQYDMIAVYFQDQKPSIHHLIRIEECEENYVMQMLKEMKKLNYDMLYLSDLKHGQTLTLHLEQYQESTITQGDCIRYIVLGIQSDGKMHGDMSLDVHSAEHGVKEQQFAGNRKDKMNETEDLIAVEDETDPTRTMMLTRTRSLSFPITLIYNMGSPIHIEYRIHKQPNYTECVNVIGKVVRYDRALIPYEVSIEELSGRYAAWDNIRFTMQLFTDTK</sequence>
<name>A0ABT1SIQ4_9FIRM</name>
<evidence type="ECO:0000313" key="2">
    <source>
        <dbReference type="Proteomes" id="UP001524435"/>
    </source>
</evidence>
<dbReference type="Proteomes" id="UP001524435">
    <property type="component" value="Unassembled WGS sequence"/>
</dbReference>
<protein>
    <recommendedName>
        <fullName evidence="3">Lipoprotein</fullName>
    </recommendedName>
</protein>
<comment type="caution">
    <text evidence="1">The sequence shown here is derived from an EMBL/GenBank/DDBJ whole genome shotgun (WGS) entry which is preliminary data.</text>
</comment>
<reference evidence="1 2" key="1">
    <citation type="submission" date="2022-06" db="EMBL/GenBank/DDBJ databases">
        <title>Isolation of gut microbiota from human fecal samples.</title>
        <authorList>
            <person name="Pamer E.G."/>
            <person name="Barat B."/>
            <person name="Waligurski E."/>
            <person name="Medina S."/>
            <person name="Paddock L."/>
            <person name="Mostad J."/>
        </authorList>
    </citation>
    <scope>NUCLEOTIDE SEQUENCE [LARGE SCALE GENOMIC DNA]</scope>
    <source>
        <strain evidence="1 2">DFI.6.1</strain>
    </source>
</reference>
<evidence type="ECO:0008006" key="3">
    <source>
        <dbReference type="Google" id="ProtNLM"/>
    </source>
</evidence>
<dbReference type="EMBL" id="JANGCH010000002">
    <property type="protein sequence ID" value="MCQ5121085.1"/>
    <property type="molecule type" value="Genomic_DNA"/>
</dbReference>
<gene>
    <name evidence="1" type="ORF">NE663_02265</name>
</gene>
<evidence type="ECO:0000313" key="1">
    <source>
        <dbReference type="EMBL" id="MCQ5121085.1"/>
    </source>
</evidence>
<proteinExistence type="predicted"/>
<dbReference type="RefSeq" id="WP_178200494.1">
    <property type="nucleotide sequence ID" value="NZ_CANTYB010000103.1"/>
</dbReference>
<organism evidence="1 2">
    <name type="scientific">Massilicoli timonensis</name>
    <dbReference type="NCBI Taxonomy" id="2015901"/>
    <lineage>
        <taxon>Bacteria</taxon>
        <taxon>Bacillati</taxon>
        <taxon>Bacillota</taxon>
        <taxon>Erysipelotrichia</taxon>
        <taxon>Erysipelotrichales</taxon>
        <taxon>Erysipelotrichaceae</taxon>
        <taxon>Massilicoli</taxon>
    </lineage>
</organism>
<accession>A0ABT1SIQ4</accession>
<dbReference type="PROSITE" id="PS51257">
    <property type="entry name" value="PROKAR_LIPOPROTEIN"/>
    <property type="match status" value="1"/>
</dbReference>
<keyword evidence="2" id="KW-1185">Reference proteome</keyword>